<comment type="caution">
    <text evidence="2">The sequence shown here is derived from an EMBL/GenBank/DDBJ whole genome shotgun (WGS) entry which is preliminary data.</text>
</comment>
<sequence>MVNVMLLLHVIGAAGMGFYLVLPFMIGRASKLSGTGQGGLSEGLLVANRMAQYFLILQFLTGGYLISKGDYSVAWMIIIVLLFLGIAAVGGIVTKPLKQIKVSIEQGQSATAHISKARTLSFIVWVMFIAILVLMKYTF</sequence>
<keyword evidence="1" id="KW-1133">Transmembrane helix</keyword>
<evidence type="ECO:0000313" key="2">
    <source>
        <dbReference type="EMBL" id="MFD2116521.1"/>
    </source>
</evidence>
<evidence type="ECO:0008006" key="4">
    <source>
        <dbReference type="Google" id="ProtNLM"/>
    </source>
</evidence>
<protein>
    <recommendedName>
        <fullName evidence="4">DUF2269 family protein</fullName>
    </recommendedName>
</protein>
<dbReference type="RefSeq" id="WP_377772763.1">
    <property type="nucleotide sequence ID" value="NZ_JBHUHO010000030.1"/>
</dbReference>
<keyword evidence="3" id="KW-1185">Reference proteome</keyword>
<feature type="transmembrane region" description="Helical" evidence="1">
    <location>
        <begin position="6"/>
        <end position="29"/>
    </location>
</feature>
<feature type="transmembrane region" description="Helical" evidence="1">
    <location>
        <begin position="50"/>
        <end position="67"/>
    </location>
</feature>
<evidence type="ECO:0000313" key="3">
    <source>
        <dbReference type="Proteomes" id="UP001597362"/>
    </source>
</evidence>
<organism evidence="2 3">
    <name type="scientific">Paenibacillus yanchengensis</name>
    <dbReference type="NCBI Taxonomy" id="2035833"/>
    <lineage>
        <taxon>Bacteria</taxon>
        <taxon>Bacillati</taxon>
        <taxon>Bacillota</taxon>
        <taxon>Bacilli</taxon>
        <taxon>Bacillales</taxon>
        <taxon>Paenibacillaceae</taxon>
        <taxon>Paenibacillus</taxon>
    </lineage>
</organism>
<keyword evidence="1" id="KW-0812">Transmembrane</keyword>
<feature type="transmembrane region" description="Helical" evidence="1">
    <location>
        <begin position="119"/>
        <end position="137"/>
    </location>
</feature>
<accession>A0ABW4YLB0</accession>
<dbReference type="Proteomes" id="UP001597362">
    <property type="component" value="Unassembled WGS sequence"/>
</dbReference>
<proteinExistence type="predicted"/>
<gene>
    <name evidence="2" type="ORF">ACFSJH_12385</name>
</gene>
<dbReference type="EMBL" id="JBHUHO010000030">
    <property type="protein sequence ID" value="MFD2116521.1"/>
    <property type="molecule type" value="Genomic_DNA"/>
</dbReference>
<feature type="transmembrane region" description="Helical" evidence="1">
    <location>
        <begin position="73"/>
        <end position="93"/>
    </location>
</feature>
<keyword evidence="1" id="KW-0472">Membrane</keyword>
<evidence type="ECO:0000256" key="1">
    <source>
        <dbReference type="SAM" id="Phobius"/>
    </source>
</evidence>
<reference evidence="3" key="1">
    <citation type="journal article" date="2019" name="Int. J. Syst. Evol. Microbiol.">
        <title>The Global Catalogue of Microorganisms (GCM) 10K type strain sequencing project: providing services to taxonomists for standard genome sequencing and annotation.</title>
        <authorList>
            <consortium name="The Broad Institute Genomics Platform"/>
            <consortium name="The Broad Institute Genome Sequencing Center for Infectious Disease"/>
            <person name="Wu L."/>
            <person name="Ma J."/>
        </authorList>
    </citation>
    <scope>NUCLEOTIDE SEQUENCE [LARGE SCALE GENOMIC DNA]</scope>
    <source>
        <strain evidence="3">GH52</strain>
    </source>
</reference>
<name>A0ABW4YLB0_9BACL</name>